<dbReference type="RefSeq" id="WP_046087567.1">
    <property type="nucleotide sequence ID" value="NZ_LAKD02000119.1"/>
</dbReference>
<dbReference type="OrthoDB" id="3478947at2"/>
<dbReference type="Proteomes" id="UP000033615">
    <property type="component" value="Unassembled WGS sequence"/>
</dbReference>
<evidence type="ECO:0000313" key="1">
    <source>
        <dbReference type="EMBL" id="OPF71582.1"/>
    </source>
</evidence>
<organism evidence="1 2">
    <name type="scientific">Streptomyces antioxidans</name>
    <dbReference type="NCBI Taxonomy" id="1507734"/>
    <lineage>
        <taxon>Bacteria</taxon>
        <taxon>Bacillati</taxon>
        <taxon>Actinomycetota</taxon>
        <taxon>Actinomycetes</taxon>
        <taxon>Kitasatosporales</taxon>
        <taxon>Streptomycetaceae</taxon>
        <taxon>Streptomyces</taxon>
    </lineage>
</organism>
<reference evidence="1" key="1">
    <citation type="submission" date="2016-12" db="EMBL/GenBank/DDBJ databases">
        <title>Genome sequence of Streptomyces antioxidans MUSC 164.</title>
        <authorList>
            <person name="Lee L.-H."/>
            <person name="Ser H.-L."/>
        </authorList>
    </citation>
    <scope>NUCLEOTIDE SEQUENCE [LARGE SCALE GENOMIC DNA]</scope>
    <source>
        <strain evidence="1">MUSC 164</strain>
    </source>
</reference>
<comment type="caution">
    <text evidence="1">The sequence shown here is derived from an EMBL/GenBank/DDBJ whole genome shotgun (WGS) entry which is preliminary data.</text>
</comment>
<accession>A0A1V4CVT3</accession>
<proteinExistence type="predicted"/>
<keyword evidence="2" id="KW-1185">Reference proteome</keyword>
<dbReference type="EMBL" id="LAKD02000119">
    <property type="protein sequence ID" value="OPF71582.1"/>
    <property type="molecule type" value="Genomic_DNA"/>
</dbReference>
<dbReference type="AlphaFoldDB" id="A0A1V4CVT3"/>
<evidence type="ECO:0000313" key="2">
    <source>
        <dbReference type="Proteomes" id="UP000033615"/>
    </source>
</evidence>
<gene>
    <name evidence="1" type="ORF">VT50_0233225</name>
</gene>
<sequence>MTSTADHVATIDHLRARDFPARPTADGRVESGPGFHIADLRVSEDFWDADLSRVEEVLEEFEAELSALDRVLTSRWGAPDVLDLTDSLERSAMGDPVPPPLDTLCGYVPELRVWRVNGRWVGLGVGQGDRESPFQLLVAMGEEGAI</sequence>
<protein>
    <submittedName>
        <fullName evidence="1">Uncharacterized protein</fullName>
    </submittedName>
</protein>
<name>A0A1V4CVT3_9ACTN</name>